<protein>
    <submittedName>
        <fullName evidence="1">Uncharacterized protein</fullName>
    </submittedName>
</protein>
<dbReference type="OrthoDB" id="200152at2"/>
<proteinExistence type="predicted"/>
<accession>B1ZZ60</accession>
<evidence type="ECO:0000313" key="1">
    <source>
        <dbReference type="EMBL" id="ACB77132.1"/>
    </source>
</evidence>
<dbReference type="AlphaFoldDB" id="B1ZZ60"/>
<keyword evidence="2" id="KW-1185">Reference proteome</keyword>
<dbReference type="EMBL" id="CP001032">
    <property type="protein sequence ID" value="ACB77132.1"/>
    <property type="molecule type" value="Genomic_DNA"/>
</dbReference>
<reference evidence="1 2" key="1">
    <citation type="journal article" date="2011" name="J. Bacteriol.">
        <title>Genome sequence of the verrucomicrobium Opitutus terrae PB90-1, an abundant inhabitant of rice paddy soil ecosystems.</title>
        <authorList>
            <person name="van Passel M.W."/>
            <person name="Kant R."/>
            <person name="Palva A."/>
            <person name="Copeland A."/>
            <person name="Lucas S."/>
            <person name="Lapidus A."/>
            <person name="Glavina del Rio T."/>
            <person name="Pitluck S."/>
            <person name="Goltsman E."/>
            <person name="Clum A."/>
            <person name="Sun H."/>
            <person name="Schmutz J."/>
            <person name="Larimer F.W."/>
            <person name="Land M.L."/>
            <person name="Hauser L."/>
            <person name="Kyrpides N."/>
            <person name="Mikhailova N."/>
            <person name="Richardson P.P."/>
            <person name="Janssen P.H."/>
            <person name="de Vos W.M."/>
            <person name="Smidt H."/>
        </authorList>
    </citation>
    <scope>NUCLEOTIDE SEQUENCE [LARGE SCALE GENOMIC DNA]</scope>
    <source>
        <strain evidence="2">DSM 11246 / JCM 15787 / PB90-1</strain>
    </source>
</reference>
<dbReference type="STRING" id="452637.Oter_3858"/>
<name>B1ZZ60_OPITP</name>
<dbReference type="HOGENOM" id="CLU_2826930_0_0_0"/>
<evidence type="ECO:0000313" key="2">
    <source>
        <dbReference type="Proteomes" id="UP000007013"/>
    </source>
</evidence>
<dbReference type="KEGG" id="ote:Oter_3858"/>
<gene>
    <name evidence="1" type="ordered locus">Oter_3858</name>
</gene>
<dbReference type="Proteomes" id="UP000007013">
    <property type="component" value="Chromosome"/>
</dbReference>
<sequence length="66" mass="7331">MNPPPATPASGGPPVIGEVRYSLPQLLEELAIERSSGSFSMEKLDQNEIKKLFKSRTPPRRVKPKK</sequence>
<dbReference type="RefSeq" id="WP_012376661.1">
    <property type="nucleotide sequence ID" value="NC_010571.1"/>
</dbReference>
<organism evidence="1 2">
    <name type="scientific">Opitutus terrae (strain DSM 11246 / JCM 15787 / PB90-1)</name>
    <dbReference type="NCBI Taxonomy" id="452637"/>
    <lineage>
        <taxon>Bacteria</taxon>
        <taxon>Pseudomonadati</taxon>
        <taxon>Verrucomicrobiota</taxon>
        <taxon>Opitutia</taxon>
        <taxon>Opitutales</taxon>
        <taxon>Opitutaceae</taxon>
        <taxon>Opitutus</taxon>
    </lineage>
</organism>